<comment type="caution">
    <text evidence="2">The sequence shown here is derived from an EMBL/GenBank/DDBJ whole genome shotgun (WGS) entry which is preliminary data.</text>
</comment>
<feature type="compositionally biased region" description="Low complexity" evidence="1">
    <location>
        <begin position="249"/>
        <end position="260"/>
    </location>
</feature>
<feature type="region of interest" description="Disordered" evidence="1">
    <location>
        <begin position="328"/>
        <end position="357"/>
    </location>
</feature>
<evidence type="ECO:0000313" key="3">
    <source>
        <dbReference type="Proteomes" id="UP000186817"/>
    </source>
</evidence>
<accession>A0A1Q9EP08</accession>
<keyword evidence="3" id="KW-1185">Reference proteome</keyword>
<name>A0A1Q9EP08_SYMMI</name>
<evidence type="ECO:0000256" key="1">
    <source>
        <dbReference type="SAM" id="MobiDB-lite"/>
    </source>
</evidence>
<sequence length="399" mass="41697">MELLGVCGQRLVVDAVRSGFRPLQPMARGLSQPLPDFPVTLPSSASLPELGPLSDDCLPEALPARPSLPFVPSDTAEASDADAGLESLSSESSESSADEVPVQDTTSGPVAPKATAPPPSASVSAFGFLWNARSNVVHVAMQTEPTAVRSKSFVINGSTVWLRPLCGARTHQLDTDSFCAKVNREIPEGFFITEEEEGALVAALSTADAAPAASGSAMSDTLQSPGGAWTVPDQAPTDATPPLGGPDSGSGSSSGWAPPGDYCQAPQPSSGNQCHGPATALFLPSPCASDGQLLDGLSLLSPDVRHRLLSILHTMEQRQGGQALVVLAMPPGPPSDPLPQSRPGRNPAPDPAPKRRAFPDVQDFCTIACRVPGCDRLCGRPLTPRGHRNHVCRRCHRRR</sequence>
<dbReference type="Proteomes" id="UP000186817">
    <property type="component" value="Unassembled WGS sequence"/>
</dbReference>
<gene>
    <name evidence="2" type="ORF">AK812_SmicGene7326</name>
</gene>
<dbReference type="AlphaFoldDB" id="A0A1Q9EP08"/>
<feature type="compositionally biased region" description="Low complexity" evidence="1">
    <location>
        <begin position="85"/>
        <end position="95"/>
    </location>
</feature>
<reference evidence="2 3" key="1">
    <citation type="submission" date="2016-02" db="EMBL/GenBank/DDBJ databases">
        <title>Genome analysis of coral dinoflagellate symbionts highlights evolutionary adaptations to a symbiotic lifestyle.</title>
        <authorList>
            <person name="Aranda M."/>
            <person name="Li Y."/>
            <person name="Liew Y.J."/>
            <person name="Baumgarten S."/>
            <person name="Simakov O."/>
            <person name="Wilson M."/>
            <person name="Piel J."/>
            <person name="Ashoor H."/>
            <person name="Bougouffa S."/>
            <person name="Bajic V.B."/>
            <person name="Ryu T."/>
            <person name="Ravasi T."/>
            <person name="Bayer T."/>
            <person name="Micklem G."/>
            <person name="Kim H."/>
            <person name="Bhak J."/>
            <person name="Lajeunesse T.C."/>
            <person name="Voolstra C.R."/>
        </authorList>
    </citation>
    <scope>NUCLEOTIDE SEQUENCE [LARGE SCALE GENOMIC DNA]</scope>
    <source>
        <strain evidence="2 3">CCMP2467</strain>
    </source>
</reference>
<evidence type="ECO:0000313" key="2">
    <source>
        <dbReference type="EMBL" id="OLQ09169.1"/>
    </source>
</evidence>
<feature type="region of interest" description="Disordered" evidence="1">
    <location>
        <begin position="214"/>
        <end position="273"/>
    </location>
</feature>
<dbReference type="OrthoDB" id="10377727at2759"/>
<dbReference type="EMBL" id="LSRX01000103">
    <property type="protein sequence ID" value="OLQ09169.1"/>
    <property type="molecule type" value="Genomic_DNA"/>
</dbReference>
<organism evidence="2 3">
    <name type="scientific">Symbiodinium microadriaticum</name>
    <name type="common">Dinoflagellate</name>
    <name type="synonym">Zooxanthella microadriatica</name>
    <dbReference type="NCBI Taxonomy" id="2951"/>
    <lineage>
        <taxon>Eukaryota</taxon>
        <taxon>Sar</taxon>
        <taxon>Alveolata</taxon>
        <taxon>Dinophyceae</taxon>
        <taxon>Suessiales</taxon>
        <taxon>Symbiodiniaceae</taxon>
        <taxon>Symbiodinium</taxon>
    </lineage>
</organism>
<protein>
    <submittedName>
        <fullName evidence="2">Uncharacterized protein</fullName>
    </submittedName>
</protein>
<proteinExistence type="predicted"/>
<feature type="region of interest" description="Disordered" evidence="1">
    <location>
        <begin position="64"/>
        <end position="118"/>
    </location>
</feature>